<sequence>MYKNQLQELAQRSCFNLPSYTCIREGPDHAPRFKATVNFNGETFESPHYFSTLRQAEHAAAEVALNSLSTRGPSHSLAARILDETGVYKNLLQEIAQRVGAPLPQYTTFRSGLGHLPVFTGIVELAGITFTGEPAKNKKQAEKNAALAAWSSLKQLAQQDSGSSAEPENNDEQEQIRIARALINYRSKAKMDMANTIGRPSIPFQKKFSFPHPRPSSPQRLPTTTSKILPLFCPKTTHNRQSSTGANENPLSMSQPRAPSPSPASESRMSPTQRFPTLEAAPYVPIRQRRPPYKGIAPPVTIRTAVPVYSAPPLPAPSTGQHKIMQPRPVKVAPPVCIRQAIPVFAAPPAPKVCSSSTNAPPAPKASSTGVIGPILPEKTPAKSVETGDEASSDVEESTALMCLEHLEI</sequence>
<dbReference type="Proteomes" id="UP001060085">
    <property type="component" value="Linkage Group LG04"/>
</dbReference>
<comment type="caution">
    <text evidence="1">The sequence shown here is derived from an EMBL/GenBank/DDBJ whole genome shotgun (WGS) entry which is preliminary data.</text>
</comment>
<evidence type="ECO:0000313" key="1">
    <source>
        <dbReference type="EMBL" id="KAI5666266.1"/>
    </source>
</evidence>
<keyword evidence="2" id="KW-1185">Reference proteome</keyword>
<dbReference type="EMBL" id="CM044704">
    <property type="protein sequence ID" value="KAI5666266.1"/>
    <property type="molecule type" value="Genomic_DNA"/>
</dbReference>
<reference evidence="2" key="1">
    <citation type="journal article" date="2023" name="Nat. Plants">
        <title>Single-cell RNA sequencing provides a high-resolution roadmap for understanding the multicellular compartmentation of specialized metabolism.</title>
        <authorList>
            <person name="Sun S."/>
            <person name="Shen X."/>
            <person name="Li Y."/>
            <person name="Li Y."/>
            <person name="Wang S."/>
            <person name="Li R."/>
            <person name="Zhang H."/>
            <person name="Shen G."/>
            <person name="Guo B."/>
            <person name="Wei J."/>
            <person name="Xu J."/>
            <person name="St-Pierre B."/>
            <person name="Chen S."/>
            <person name="Sun C."/>
        </authorList>
    </citation>
    <scope>NUCLEOTIDE SEQUENCE [LARGE SCALE GENOMIC DNA]</scope>
</reference>
<protein>
    <submittedName>
        <fullName evidence="1">Uncharacterized protein</fullName>
    </submittedName>
</protein>
<name>A0ACC0AZS2_CATRO</name>
<accession>A0ACC0AZS2</accession>
<organism evidence="1 2">
    <name type="scientific">Catharanthus roseus</name>
    <name type="common">Madagascar periwinkle</name>
    <name type="synonym">Vinca rosea</name>
    <dbReference type="NCBI Taxonomy" id="4058"/>
    <lineage>
        <taxon>Eukaryota</taxon>
        <taxon>Viridiplantae</taxon>
        <taxon>Streptophyta</taxon>
        <taxon>Embryophyta</taxon>
        <taxon>Tracheophyta</taxon>
        <taxon>Spermatophyta</taxon>
        <taxon>Magnoliopsida</taxon>
        <taxon>eudicotyledons</taxon>
        <taxon>Gunneridae</taxon>
        <taxon>Pentapetalae</taxon>
        <taxon>asterids</taxon>
        <taxon>lamiids</taxon>
        <taxon>Gentianales</taxon>
        <taxon>Apocynaceae</taxon>
        <taxon>Rauvolfioideae</taxon>
        <taxon>Vinceae</taxon>
        <taxon>Catharanthinae</taxon>
        <taxon>Catharanthus</taxon>
    </lineage>
</organism>
<proteinExistence type="predicted"/>
<evidence type="ECO:0000313" key="2">
    <source>
        <dbReference type="Proteomes" id="UP001060085"/>
    </source>
</evidence>
<gene>
    <name evidence="1" type="ORF">M9H77_16119</name>
</gene>